<evidence type="ECO:0000256" key="3">
    <source>
        <dbReference type="ARBA" id="ARBA00011738"/>
    </source>
</evidence>
<accession>A0A923HMC9</accession>
<dbReference type="CDD" id="cd07153">
    <property type="entry name" value="Fur_like"/>
    <property type="match status" value="1"/>
</dbReference>
<dbReference type="PANTHER" id="PTHR33202">
    <property type="entry name" value="ZINC UPTAKE REGULATION PROTEIN"/>
    <property type="match status" value="1"/>
</dbReference>
<evidence type="ECO:0000313" key="17">
    <source>
        <dbReference type="Proteomes" id="UP000627446"/>
    </source>
</evidence>
<feature type="binding site" evidence="13">
    <location>
        <position position="133"/>
    </location>
    <ligand>
        <name>Zn(2+)</name>
        <dbReference type="ChEBI" id="CHEBI:29105"/>
    </ligand>
</feature>
<sequence>MTNNSPDLKASGLKATLPRLKILEIFQNSAVRHLTAEDVYKILLTENMDVGLATVYRVLTQFEQAGLLHRNHFETGKAIFELNEGSHHDHLVCLDCGKVEEFFDEQIEKRQHDIANERGFKIAEHALALYGNCTKANCEHRKTK</sequence>
<dbReference type="Gene3D" id="1.10.10.10">
    <property type="entry name" value="Winged helix-like DNA-binding domain superfamily/Winged helix DNA-binding domain"/>
    <property type="match status" value="1"/>
</dbReference>
<dbReference type="GO" id="GO:1900705">
    <property type="term" value="P:negative regulation of siderophore biosynthetic process"/>
    <property type="evidence" value="ECO:0007669"/>
    <property type="project" value="TreeGrafter"/>
</dbReference>
<dbReference type="GO" id="GO:0005829">
    <property type="term" value="C:cytosol"/>
    <property type="evidence" value="ECO:0007669"/>
    <property type="project" value="TreeGrafter"/>
</dbReference>
<dbReference type="FunFam" id="3.30.1490.190:FF:000001">
    <property type="entry name" value="Ferric uptake regulation protein"/>
    <property type="match status" value="1"/>
</dbReference>
<dbReference type="GO" id="GO:0000976">
    <property type="term" value="F:transcription cis-regulatory region binding"/>
    <property type="evidence" value="ECO:0007669"/>
    <property type="project" value="UniProtKB-ARBA"/>
</dbReference>
<dbReference type="FunFam" id="1.10.10.10:FF:000007">
    <property type="entry name" value="Ferric uptake regulation protein"/>
    <property type="match status" value="1"/>
</dbReference>
<keyword evidence="5 15" id="KW-0963">Cytoplasm</keyword>
<keyword evidence="11 15" id="KW-0238">DNA-binding</keyword>
<dbReference type="PANTHER" id="PTHR33202:SF2">
    <property type="entry name" value="FERRIC UPTAKE REGULATION PROTEIN"/>
    <property type="match status" value="1"/>
</dbReference>
<evidence type="ECO:0000256" key="4">
    <source>
        <dbReference type="ARBA" id="ARBA00020910"/>
    </source>
</evidence>
<keyword evidence="9 14" id="KW-0408">Iron</keyword>
<comment type="similarity">
    <text evidence="2 15">Belongs to the Fur family.</text>
</comment>
<evidence type="ECO:0000256" key="6">
    <source>
        <dbReference type="ARBA" id="ARBA00022491"/>
    </source>
</evidence>
<evidence type="ECO:0000256" key="13">
    <source>
        <dbReference type="PIRSR" id="PIRSR602481-1"/>
    </source>
</evidence>
<dbReference type="GO" id="GO:0008270">
    <property type="term" value="F:zinc ion binding"/>
    <property type="evidence" value="ECO:0007669"/>
    <property type="project" value="TreeGrafter"/>
</dbReference>
<protein>
    <recommendedName>
        <fullName evidence="4 15">Ferric uptake regulation protein</fullName>
    </recommendedName>
</protein>
<keyword evidence="17" id="KW-1185">Reference proteome</keyword>
<dbReference type="InterPro" id="IPR036388">
    <property type="entry name" value="WH-like_DNA-bd_sf"/>
</dbReference>
<evidence type="ECO:0000256" key="9">
    <source>
        <dbReference type="ARBA" id="ARBA00023004"/>
    </source>
</evidence>
<evidence type="ECO:0000256" key="14">
    <source>
        <dbReference type="PIRSR" id="PIRSR602481-2"/>
    </source>
</evidence>
<keyword evidence="10 15" id="KW-0805">Transcription regulation</keyword>
<dbReference type="InterPro" id="IPR002481">
    <property type="entry name" value="FUR"/>
</dbReference>
<keyword evidence="12 15" id="KW-0804">Transcription</keyword>
<comment type="cofactor">
    <cofactor evidence="14">
        <name>Mn(2+)</name>
        <dbReference type="ChEBI" id="CHEBI:29035"/>
    </cofactor>
    <cofactor evidence="14">
        <name>Fe(2+)</name>
        <dbReference type="ChEBI" id="CHEBI:29033"/>
    </cofactor>
    <text evidence="14">Binds 1 Mn(2+) or Fe(2+) ion per subunit.</text>
</comment>
<evidence type="ECO:0000313" key="16">
    <source>
        <dbReference type="EMBL" id="MBC3882049.1"/>
    </source>
</evidence>
<feature type="binding site" evidence="13">
    <location>
        <position position="96"/>
    </location>
    <ligand>
        <name>Zn(2+)</name>
        <dbReference type="ChEBI" id="CHEBI:29105"/>
    </ligand>
</feature>
<feature type="binding site" evidence="14">
    <location>
        <position position="87"/>
    </location>
    <ligand>
        <name>Fe cation</name>
        <dbReference type="ChEBI" id="CHEBI:24875"/>
    </ligand>
</feature>
<proteinExistence type="inferred from homology"/>
<dbReference type="EMBL" id="JACOFZ010000004">
    <property type="protein sequence ID" value="MBC3882049.1"/>
    <property type="molecule type" value="Genomic_DNA"/>
</dbReference>
<keyword evidence="7 13" id="KW-0479">Metal-binding</keyword>
<dbReference type="InterPro" id="IPR036390">
    <property type="entry name" value="WH_DNA-bd_sf"/>
</dbReference>
<dbReference type="GO" id="GO:0001216">
    <property type="term" value="F:DNA-binding transcription activator activity"/>
    <property type="evidence" value="ECO:0007669"/>
    <property type="project" value="UniProtKB-ARBA"/>
</dbReference>
<feature type="binding site" evidence="14">
    <location>
        <position position="108"/>
    </location>
    <ligand>
        <name>Fe cation</name>
        <dbReference type="ChEBI" id="CHEBI:24875"/>
    </ligand>
</feature>
<dbReference type="Proteomes" id="UP000627446">
    <property type="component" value="Unassembled WGS sequence"/>
</dbReference>
<evidence type="ECO:0000256" key="7">
    <source>
        <dbReference type="ARBA" id="ARBA00022723"/>
    </source>
</evidence>
<comment type="caution">
    <text evidence="16">The sequence shown here is derived from an EMBL/GenBank/DDBJ whole genome shotgun (WGS) entry which is preliminary data.</text>
</comment>
<evidence type="ECO:0000256" key="12">
    <source>
        <dbReference type="ARBA" id="ARBA00023163"/>
    </source>
</evidence>
<feature type="binding site" evidence="13">
    <location>
        <position position="138"/>
    </location>
    <ligand>
        <name>Zn(2+)</name>
        <dbReference type="ChEBI" id="CHEBI:29105"/>
    </ligand>
</feature>
<dbReference type="GO" id="GO:0045892">
    <property type="term" value="P:negative regulation of DNA-templated transcription"/>
    <property type="evidence" value="ECO:0007669"/>
    <property type="project" value="TreeGrafter"/>
</dbReference>
<comment type="cofactor">
    <cofactor evidence="13">
        <name>Zn(2+)</name>
        <dbReference type="ChEBI" id="CHEBI:29105"/>
    </cofactor>
    <text evidence="13">Binds 1 zinc ion per subunit.</text>
</comment>
<organism evidence="16 17">
    <name type="scientific">Undibacterium nitidum</name>
    <dbReference type="NCBI Taxonomy" id="2762298"/>
    <lineage>
        <taxon>Bacteria</taxon>
        <taxon>Pseudomonadati</taxon>
        <taxon>Pseudomonadota</taxon>
        <taxon>Betaproteobacteria</taxon>
        <taxon>Burkholderiales</taxon>
        <taxon>Oxalobacteraceae</taxon>
        <taxon>Undibacterium</taxon>
    </lineage>
</organism>
<comment type="subcellular location">
    <subcellularLocation>
        <location evidence="1 15">Cytoplasm</location>
    </subcellularLocation>
</comment>
<dbReference type="AlphaFoldDB" id="A0A923HMC9"/>
<evidence type="ECO:0000256" key="8">
    <source>
        <dbReference type="ARBA" id="ARBA00022833"/>
    </source>
</evidence>
<name>A0A923HMC9_9BURK</name>
<keyword evidence="6 15" id="KW-0678">Repressor</keyword>
<evidence type="ECO:0000256" key="15">
    <source>
        <dbReference type="RuleBase" id="RU364037"/>
    </source>
</evidence>
<evidence type="ECO:0000256" key="10">
    <source>
        <dbReference type="ARBA" id="ARBA00023015"/>
    </source>
</evidence>
<dbReference type="InterPro" id="IPR043135">
    <property type="entry name" value="Fur_C"/>
</dbReference>
<dbReference type="SUPFAM" id="SSF46785">
    <property type="entry name" value="Winged helix' DNA-binding domain"/>
    <property type="match status" value="1"/>
</dbReference>
<feature type="binding site" evidence="14">
    <location>
        <position position="125"/>
    </location>
    <ligand>
        <name>Fe cation</name>
        <dbReference type="ChEBI" id="CHEBI:24875"/>
    </ligand>
</feature>
<evidence type="ECO:0000256" key="5">
    <source>
        <dbReference type="ARBA" id="ARBA00022490"/>
    </source>
</evidence>
<dbReference type="NCBIfam" id="NF006999">
    <property type="entry name" value="PRK09462.1"/>
    <property type="match status" value="1"/>
</dbReference>
<gene>
    <name evidence="15 16" type="primary">fur</name>
    <name evidence="16" type="ORF">H8K36_11720</name>
</gene>
<feature type="binding site" evidence="13">
    <location>
        <position position="93"/>
    </location>
    <ligand>
        <name>Zn(2+)</name>
        <dbReference type="ChEBI" id="CHEBI:29105"/>
    </ligand>
</feature>
<evidence type="ECO:0000256" key="2">
    <source>
        <dbReference type="ARBA" id="ARBA00007957"/>
    </source>
</evidence>
<dbReference type="Pfam" id="PF01475">
    <property type="entry name" value="FUR"/>
    <property type="match status" value="1"/>
</dbReference>
<dbReference type="Gene3D" id="3.30.1490.190">
    <property type="match status" value="1"/>
</dbReference>
<evidence type="ECO:0000256" key="1">
    <source>
        <dbReference type="ARBA" id="ARBA00004496"/>
    </source>
</evidence>
<comment type="subunit">
    <text evidence="3 15">Homodimer.</text>
</comment>
<dbReference type="GO" id="GO:0032993">
    <property type="term" value="C:protein-DNA complex"/>
    <property type="evidence" value="ECO:0007669"/>
    <property type="project" value="UniProtKB-ARBA"/>
</dbReference>
<dbReference type="RefSeq" id="WP_186916669.1">
    <property type="nucleotide sequence ID" value="NZ_JACOFZ010000004.1"/>
</dbReference>
<reference evidence="16" key="1">
    <citation type="submission" date="2020-08" db="EMBL/GenBank/DDBJ databases">
        <title>Novel species isolated from subtropical streams in China.</title>
        <authorList>
            <person name="Lu H."/>
        </authorList>
    </citation>
    <scope>NUCLEOTIDE SEQUENCE</scope>
    <source>
        <strain evidence="16">LX22W</strain>
    </source>
</reference>
<keyword evidence="8 13" id="KW-0862">Zinc</keyword>
<evidence type="ECO:0000256" key="11">
    <source>
        <dbReference type="ARBA" id="ARBA00023125"/>
    </source>
</evidence>
<feature type="binding site" evidence="14">
    <location>
        <position position="89"/>
    </location>
    <ligand>
        <name>Fe cation</name>
        <dbReference type="ChEBI" id="CHEBI:24875"/>
    </ligand>
</feature>